<feature type="region of interest" description="Disordered" evidence="1">
    <location>
        <begin position="50"/>
        <end position="72"/>
    </location>
</feature>
<gene>
    <name evidence="2" type="ORF">FO440_09665</name>
</gene>
<feature type="compositionally biased region" description="Acidic residues" evidence="1">
    <location>
        <begin position="56"/>
        <end position="70"/>
    </location>
</feature>
<sequence length="112" mass="12612">MMNPVQTSIPQADGSDRQVIIEPILEKHDHGYSSTGVYIIYKDAFSDETHLFTEPPESDGPADDLPDEQNPDYLGKFVFDDGSLNHFEGQVLSHAEQAYLAVFIENWQEPDV</sequence>
<dbReference type="OrthoDB" id="798215at2"/>
<dbReference type="AlphaFoldDB" id="A0A556MWW5"/>
<dbReference type="EMBL" id="VLPK01000001">
    <property type="protein sequence ID" value="TSJ44424.1"/>
    <property type="molecule type" value="Genomic_DNA"/>
</dbReference>
<comment type="caution">
    <text evidence="2">The sequence shown here is derived from an EMBL/GenBank/DDBJ whole genome shotgun (WGS) entry which is preliminary data.</text>
</comment>
<protein>
    <submittedName>
        <fullName evidence="2">Uncharacterized protein</fullName>
    </submittedName>
</protein>
<dbReference type="Proteomes" id="UP000318733">
    <property type="component" value="Unassembled WGS sequence"/>
</dbReference>
<organism evidence="2 3">
    <name type="scientific">Mucilaginibacter corticis</name>
    <dbReference type="NCBI Taxonomy" id="2597670"/>
    <lineage>
        <taxon>Bacteria</taxon>
        <taxon>Pseudomonadati</taxon>
        <taxon>Bacteroidota</taxon>
        <taxon>Sphingobacteriia</taxon>
        <taxon>Sphingobacteriales</taxon>
        <taxon>Sphingobacteriaceae</taxon>
        <taxon>Mucilaginibacter</taxon>
    </lineage>
</organism>
<accession>A0A556MWW5</accession>
<name>A0A556MWW5_9SPHI</name>
<evidence type="ECO:0000313" key="3">
    <source>
        <dbReference type="Proteomes" id="UP000318733"/>
    </source>
</evidence>
<keyword evidence="3" id="KW-1185">Reference proteome</keyword>
<evidence type="ECO:0000256" key="1">
    <source>
        <dbReference type="SAM" id="MobiDB-lite"/>
    </source>
</evidence>
<reference evidence="2 3" key="1">
    <citation type="submission" date="2019-07" db="EMBL/GenBank/DDBJ databases">
        <authorList>
            <person name="Huq M.A."/>
        </authorList>
    </citation>
    <scope>NUCLEOTIDE SEQUENCE [LARGE SCALE GENOMIC DNA]</scope>
    <source>
        <strain evidence="2 3">MAH-19</strain>
    </source>
</reference>
<proteinExistence type="predicted"/>
<evidence type="ECO:0000313" key="2">
    <source>
        <dbReference type="EMBL" id="TSJ44424.1"/>
    </source>
</evidence>
<dbReference type="RefSeq" id="WP_144247985.1">
    <property type="nucleotide sequence ID" value="NZ_VLPK01000001.1"/>
</dbReference>